<accession>A0A4S3IXK3</accession>
<dbReference type="SUPFAM" id="SSF51735">
    <property type="entry name" value="NAD(P)-binding Rossmann-fold domains"/>
    <property type="match status" value="1"/>
</dbReference>
<dbReference type="Proteomes" id="UP000308092">
    <property type="component" value="Unassembled WGS sequence"/>
</dbReference>
<dbReference type="Gene3D" id="3.40.50.720">
    <property type="entry name" value="NAD(P)-binding Rossmann-like Domain"/>
    <property type="match status" value="1"/>
</dbReference>
<reference evidence="3 4" key="1">
    <citation type="submission" date="2019-03" db="EMBL/GenBank/DDBJ databases">
        <title>The genome sequence of a newly discovered highly antifungal drug resistant Aspergillus species, Aspergillus tanneri NIH 1004.</title>
        <authorList>
            <person name="Mounaud S."/>
            <person name="Singh I."/>
            <person name="Joardar V."/>
            <person name="Pakala S."/>
            <person name="Pakala S."/>
            <person name="Venepally P."/>
            <person name="Hoover J."/>
            <person name="Nierman W."/>
            <person name="Chung J."/>
            <person name="Losada L."/>
        </authorList>
    </citation>
    <scope>NUCLEOTIDE SEQUENCE [LARGE SCALE GENOMIC DNA]</scope>
    <source>
        <strain evidence="3 4">NIH1004</strain>
    </source>
</reference>
<comment type="caution">
    <text evidence="3">The sequence shown here is derived from an EMBL/GenBank/DDBJ whole genome shotgun (WGS) entry which is preliminary data.</text>
</comment>
<dbReference type="Pfam" id="PF00106">
    <property type="entry name" value="adh_short"/>
    <property type="match status" value="1"/>
</dbReference>
<evidence type="ECO:0000256" key="2">
    <source>
        <dbReference type="ARBA" id="ARBA00023002"/>
    </source>
</evidence>
<name>A0A4S3IXK3_9EURO</name>
<dbReference type="PANTHER" id="PTHR43976">
    <property type="entry name" value="SHORT CHAIN DEHYDROGENASE"/>
    <property type="match status" value="1"/>
</dbReference>
<dbReference type="GO" id="GO:0016491">
    <property type="term" value="F:oxidoreductase activity"/>
    <property type="evidence" value="ECO:0007669"/>
    <property type="project" value="UniProtKB-KW"/>
</dbReference>
<keyword evidence="4" id="KW-1185">Reference proteome</keyword>
<dbReference type="STRING" id="1220188.A0A4S3IXK3"/>
<keyword evidence="2" id="KW-0560">Oxidoreductase</keyword>
<organism evidence="3 4">
    <name type="scientific">Aspergillus tanneri</name>
    <dbReference type="NCBI Taxonomy" id="1220188"/>
    <lineage>
        <taxon>Eukaryota</taxon>
        <taxon>Fungi</taxon>
        <taxon>Dikarya</taxon>
        <taxon>Ascomycota</taxon>
        <taxon>Pezizomycotina</taxon>
        <taxon>Eurotiomycetes</taxon>
        <taxon>Eurotiomycetidae</taxon>
        <taxon>Eurotiales</taxon>
        <taxon>Aspergillaceae</taxon>
        <taxon>Aspergillus</taxon>
        <taxon>Aspergillus subgen. Circumdati</taxon>
    </lineage>
</organism>
<evidence type="ECO:0008006" key="5">
    <source>
        <dbReference type="Google" id="ProtNLM"/>
    </source>
</evidence>
<evidence type="ECO:0000256" key="1">
    <source>
        <dbReference type="ARBA" id="ARBA00006484"/>
    </source>
</evidence>
<dbReference type="InterPro" id="IPR051911">
    <property type="entry name" value="SDR_oxidoreductase"/>
</dbReference>
<evidence type="ECO:0000313" key="4">
    <source>
        <dbReference type="Proteomes" id="UP000308092"/>
    </source>
</evidence>
<dbReference type="InterPro" id="IPR036291">
    <property type="entry name" value="NAD(P)-bd_dom_sf"/>
</dbReference>
<dbReference type="AlphaFoldDB" id="A0A4S3IXK3"/>
<gene>
    <name evidence="3" type="ORF">EYZ11_013478</name>
</gene>
<sequence length="242" mass="26567">MFPLTPEYYSHWLLLGYRSISSAAYCQSPNHVVVTARNPSSLSTIPDRDNVLKLALDVTSIASIEAALSYTLVGDTKIAEDGVTSMGGFIGYPGSAFYHASKFAMDGWTEAVAKELHVEWNIHLCNIEPSGVKTNYANTSLKTRAQGRHPAYADPSHPTNTLLGYMSKEENRSSWTEPDAIAAAMYRLVSRGQWIPIRLPLGADAYGMICMALESIKKDMDEFRDISLGVGEAKHLDSIGFL</sequence>
<dbReference type="InterPro" id="IPR002347">
    <property type="entry name" value="SDR_fam"/>
</dbReference>
<dbReference type="EMBL" id="SOSA01001521">
    <property type="protein sequence ID" value="THC87076.1"/>
    <property type="molecule type" value="Genomic_DNA"/>
</dbReference>
<dbReference type="VEuPathDB" id="FungiDB:EYZ11_013478"/>
<evidence type="ECO:0000313" key="3">
    <source>
        <dbReference type="EMBL" id="THC87076.1"/>
    </source>
</evidence>
<proteinExistence type="inferred from homology"/>
<protein>
    <recommendedName>
        <fullName evidence="5">Ketoreductase (KR) domain-containing protein</fullName>
    </recommendedName>
</protein>
<comment type="similarity">
    <text evidence="1">Belongs to the short-chain dehydrogenases/reductases (SDR) family.</text>
</comment>
<dbReference type="PANTHER" id="PTHR43976:SF16">
    <property type="entry name" value="SHORT-CHAIN DEHYDROGENASE_REDUCTASE FAMILY PROTEIN"/>
    <property type="match status" value="1"/>
</dbReference>